<keyword evidence="3" id="KW-1185">Reference proteome</keyword>
<evidence type="ECO:0000313" key="2">
    <source>
        <dbReference type="EMBL" id="UYV96009.1"/>
    </source>
</evidence>
<feature type="transmembrane region" description="Helical" evidence="1">
    <location>
        <begin position="59"/>
        <end position="78"/>
    </location>
</feature>
<feature type="transmembrane region" description="Helical" evidence="1">
    <location>
        <begin position="6"/>
        <end position="23"/>
    </location>
</feature>
<keyword evidence="1" id="KW-0812">Transmembrane</keyword>
<feature type="transmembrane region" description="Helical" evidence="1">
    <location>
        <begin position="30"/>
        <end position="47"/>
    </location>
</feature>
<feature type="transmembrane region" description="Helical" evidence="1">
    <location>
        <begin position="140"/>
        <end position="158"/>
    </location>
</feature>
<gene>
    <name evidence="2" type="ORF">NL394_13050</name>
</gene>
<reference evidence="2" key="1">
    <citation type="submission" date="2022-07" db="EMBL/GenBank/DDBJ databases">
        <authorList>
            <person name="Wu T."/>
        </authorList>
    </citation>
    <scope>NUCLEOTIDE SEQUENCE</scope>
    <source>
        <strain evidence="2">SD-1</strain>
    </source>
</reference>
<proteinExistence type="predicted"/>
<name>A0AAX3EFZ7_PAEUR</name>
<evidence type="ECO:0000313" key="3">
    <source>
        <dbReference type="Proteomes" id="UP001163293"/>
    </source>
</evidence>
<feature type="transmembrane region" description="Helical" evidence="1">
    <location>
        <begin position="90"/>
        <end position="109"/>
    </location>
</feature>
<sequence>MAEIVIVGITMGLIVIVSALYKGGRHRVNLLRVTCAALFVATVCRGMEPPIDGPAVDLLKRIAILAAQVSVALLILTFRAAPISRRATRLIYVVAGFIALGEAVLVWFIPVHADGTIYDRKDIDDAFAQGQAWALISYNFLYLSAFAAATAVVAVGCWRTMTQKNQPFSARLPVAFVFAGALGSALFIGSSLLDLFGNPVLGGTETRTQLLVAVVSFFFVGLAMGVIRRVSFEVRERLALRLAHEVVVPLWRTTTTLHPDVRLPPEDRQGFDQLMTLSRLTIETHDALRLIREDDDPALEPLHERHPEDPHLSAGLVRHLSGEKAVPCLGRFTLALSRLRTLRLKEDETLAASVQSLYEIRVAMSAMNGTDVR</sequence>
<protein>
    <recommendedName>
        <fullName evidence="4">Histidine kinase N-terminal 7TM region domain-containing protein</fullName>
    </recommendedName>
</protein>
<accession>A0AAX3EFZ7</accession>
<organism evidence="2 3">
    <name type="scientific">Paenarthrobacter ureafaciens</name>
    <dbReference type="NCBI Taxonomy" id="37931"/>
    <lineage>
        <taxon>Bacteria</taxon>
        <taxon>Bacillati</taxon>
        <taxon>Actinomycetota</taxon>
        <taxon>Actinomycetes</taxon>
        <taxon>Micrococcales</taxon>
        <taxon>Micrococcaceae</taxon>
        <taxon>Paenarthrobacter</taxon>
    </lineage>
</organism>
<evidence type="ECO:0000256" key="1">
    <source>
        <dbReference type="SAM" id="Phobius"/>
    </source>
</evidence>
<keyword evidence="1" id="KW-0472">Membrane</keyword>
<dbReference type="Proteomes" id="UP001163293">
    <property type="component" value="Chromosome"/>
</dbReference>
<keyword evidence="1" id="KW-1133">Transmembrane helix</keyword>
<dbReference type="RefSeq" id="WP_069695020.1">
    <property type="nucleotide sequence ID" value="NZ_CP043010.1"/>
</dbReference>
<dbReference type="AlphaFoldDB" id="A0AAX3EFZ7"/>
<feature type="transmembrane region" description="Helical" evidence="1">
    <location>
        <begin position="209"/>
        <end position="227"/>
    </location>
</feature>
<feature type="transmembrane region" description="Helical" evidence="1">
    <location>
        <begin position="170"/>
        <end position="189"/>
    </location>
</feature>
<evidence type="ECO:0008006" key="4">
    <source>
        <dbReference type="Google" id="ProtNLM"/>
    </source>
</evidence>
<dbReference type="EMBL" id="CP101185">
    <property type="protein sequence ID" value="UYV96009.1"/>
    <property type="molecule type" value="Genomic_DNA"/>
</dbReference>